<dbReference type="PANTHER" id="PTHR10996:SF283">
    <property type="entry name" value="GLYOXYLATE_HYDROXYPYRUVATE REDUCTASE B"/>
    <property type="match status" value="1"/>
</dbReference>
<dbReference type="Gene3D" id="3.40.50.720">
    <property type="entry name" value="NAD(P)-binding Rossmann-like Domain"/>
    <property type="match status" value="2"/>
</dbReference>
<evidence type="ECO:0000259" key="4">
    <source>
        <dbReference type="Pfam" id="PF02826"/>
    </source>
</evidence>
<evidence type="ECO:0000313" key="6">
    <source>
        <dbReference type="Proteomes" id="UP000266091"/>
    </source>
</evidence>
<keyword evidence="1 2" id="KW-0560">Oxidoreductase</keyword>
<dbReference type="GO" id="GO:0030267">
    <property type="term" value="F:glyoxylate reductase (NADPH) activity"/>
    <property type="evidence" value="ECO:0007669"/>
    <property type="project" value="TreeGrafter"/>
</dbReference>
<accession>A0A388SH47</accession>
<dbReference type="SUPFAM" id="SSF52283">
    <property type="entry name" value="Formate/glycerate dehydrogenase catalytic domain-like"/>
    <property type="match status" value="1"/>
</dbReference>
<dbReference type="InterPro" id="IPR036291">
    <property type="entry name" value="NAD(P)-bd_dom_sf"/>
</dbReference>
<organism evidence="5 6">
    <name type="scientific">Mesosutterella multiformis</name>
    <dbReference type="NCBI Taxonomy" id="2259133"/>
    <lineage>
        <taxon>Bacteria</taxon>
        <taxon>Pseudomonadati</taxon>
        <taxon>Pseudomonadota</taxon>
        <taxon>Betaproteobacteria</taxon>
        <taxon>Burkholderiales</taxon>
        <taxon>Sutterellaceae</taxon>
        <taxon>Mesosutterella</taxon>
    </lineage>
</organism>
<dbReference type="GO" id="GO:0016618">
    <property type="term" value="F:hydroxypyruvate reductase [NAD(P)H] activity"/>
    <property type="evidence" value="ECO:0007669"/>
    <property type="project" value="TreeGrafter"/>
</dbReference>
<evidence type="ECO:0000256" key="1">
    <source>
        <dbReference type="ARBA" id="ARBA00023002"/>
    </source>
</evidence>
<dbReference type="SUPFAM" id="SSF51735">
    <property type="entry name" value="NAD(P)-binding Rossmann-fold domains"/>
    <property type="match status" value="1"/>
</dbReference>
<dbReference type="RefSeq" id="WP_160117881.1">
    <property type="nucleotide sequence ID" value="NZ_BGZJ01000001.1"/>
</dbReference>
<gene>
    <name evidence="5" type="ORF">MESMUL_13580</name>
</gene>
<keyword evidence="6" id="KW-1185">Reference proteome</keyword>
<proteinExistence type="inferred from homology"/>
<dbReference type="AlphaFoldDB" id="A0A388SH47"/>
<dbReference type="GO" id="GO:0005829">
    <property type="term" value="C:cytosol"/>
    <property type="evidence" value="ECO:0007669"/>
    <property type="project" value="TreeGrafter"/>
</dbReference>
<dbReference type="EMBL" id="BGZJ01000001">
    <property type="protein sequence ID" value="GBO94004.1"/>
    <property type="molecule type" value="Genomic_DNA"/>
</dbReference>
<dbReference type="Pfam" id="PF00389">
    <property type="entry name" value="2-Hacid_dh"/>
    <property type="match status" value="1"/>
</dbReference>
<sequence length="327" mass="35167">MRVVITSRGFAEKGEFQGSSSPNDPESILREAGFEVVNLSSAGFGAQSTENEIFEALKDADAAIVGLEPITESLIRRLPKLRAVTRRGIGYDSVDIDACRARGITVMRTTGAVEGAVAEHVMAYLLYFARRLDLQNQSMQSGHWERMAMPGLAGSTLGLIGFGGIGKEIARRAAPFGVRILYTCRHPDPAWETEFGVSYAPMDELLRESDAVSVNVPLTPATRGMIGEAELSLMKPDAVLINIARGPVVDAAAVRRHLDQGTLGGAAADVFDHEPCTDSPLMGSEKAVLTPHTASFTKRNAAGMNIRAARNIAEWARGTLDPKYVVK</sequence>
<accession>A0A401LN13</accession>
<dbReference type="InterPro" id="IPR006139">
    <property type="entry name" value="D-isomer_2_OHA_DH_cat_dom"/>
</dbReference>
<reference evidence="5 6" key="1">
    <citation type="journal article" date="2018" name="Int. J. Syst. Evol. Microbiol.">
        <title>Mesosutterella multiformis gen. nov., sp. nov., a member of the family Sutterellaceae and Sutterella megalosphaeroides sp. nov., isolated from human faeces.</title>
        <authorList>
            <person name="Sakamoto M."/>
            <person name="Ikeyama N."/>
            <person name="Kunihiro T."/>
            <person name="Iino T."/>
            <person name="Yuki M."/>
            <person name="Ohkuma M."/>
        </authorList>
    </citation>
    <scope>NUCLEOTIDE SEQUENCE [LARGE SCALE GENOMIC DNA]</scope>
    <source>
        <strain evidence="5 6">4NBBH2</strain>
    </source>
</reference>
<evidence type="ECO:0000256" key="2">
    <source>
        <dbReference type="RuleBase" id="RU003719"/>
    </source>
</evidence>
<dbReference type="Proteomes" id="UP000266091">
    <property type="component" value="Unassembled WGS sequence"/>
</dbReference>
<dbReference type="PANTHER" id="PTHR10996">
    <property type="entry name" value="2-HYDROXYACID DEHYDROGENASE-RELATED"/>
    <property type="match status" value="1"/>
</dbReference>
<feature type="domain" description="D-isomer specific 2-hydroxyacid dehydrogenase NAD-binding" evidence="4">
    <location>
        <begin position="122"/>
        <end position="294"/>
    </location>
</feature>
<comment type="similarity">
    <text evidence="2">Belongs to the D-isomer specific 2-hydroxyacid dehydrogenase family.</text>
</comment>
<protein>
    <submittedName>
        <fullName evidence="5">D-glycerate dehydrogenase</fullName>
    </submittedName>
</protein>
<dbReference type="Pfam" id="PF02826">
    <property type="entry name" value="2-Hacid_dh_C"/>
    <property type="match status" value="1"/>
</dbReference>
<name>A0A388SH47_9BURK</name>
<dbReference type="InterPro" id="IPR029753">
    <property type="entry name" value="D-isomer_DH_CS"/>
</dbReference>
<dbReference type="PROSITE" id="PS00670">
    <property type="entry name" value="D_2_HYDROXYACID_DH_2"/>
    <property type="match status" value="1"/>
</dbReference>
<dbReference type="GO" id="GO:0051287">
    <property type="term" value="F:NAD binding"/>
    <property type="evidence" value="ECO:0007669"/>
    <property type="project" value="InterPro"/>
</dbReference>
<dbReference type="InterPro" id="IPR006140">
    <property type="entry name" value="D-isomer_DH_NAD-bd"/>
</dbReference>
<dbReference type="PROSITE" id="PS00671">
    <property type="entry name" value="D_2_HYDROXYACID_DH_3"/>
    <property type="match status" value="1"/>
</dbReference>
<feature type="domain" description="D-isomer specific 2-hydroxyacid dehydrogenase catalytic" evidence="3">
    <location>
        <begin position="28"/>
        <end position="320"/>
    </location>
</feature>
<evidence type="ECO:0000259" key="3">
    <source>
        <dbReference type="Pfam" id="PF00389"/>
    </source>
</evidence>
<evidence type="ECO:0000313" key="5">
    <source>
        <dbReference type="EMBL" id="GBO94004.1"/>
    </source>
</evidence>
<comment type="caution">
    <text evidence="5">The sequence shown here is derived from an EMBL/GenBank/DDBJ whole genome shotgun (WGS) entry which is preliminary data.</text>
</comment>
<dbReference type="InterPro" id="IPR050223">
    <property type="entry name" value="D-isomer_2-hydroxyacid_DH"/>
</dbReference>